<proteinExistence type="predicted"/>
<keyword evidence="3" id="KW-1185">Reference proteome</keyword>
<dbReference type="OrthoDB" id="9811135at2"/>
<comment type="caution">
    <text evidence="2">The sequence shown here is derived from an EMBL/GenBank/DDBJ whole genome shotgun (WGS) entry which is preliminary data.</text>
</comment>
<evidence type="ECO:0000313" key="3">
    <source>
        <dbReference type="Proteomes" id="UP000273786"/>
    </source>
</evidence>
<dbReference type="Proteomes" id="UP000273786">
    <property type="component" value="Unassembled WGS sequence"/>
</dbReference>
<evidence type="ECO:0000256" key="1">
    <source>
        <dbReference type="SAM" id="MobiDB-lite"/>
    </source>
</evidence>
<reference evidence="2 3" key="1">
    <citation type="submission" date="2018-11" db="EMBL/GenBank/DDBJ databases">
        <title>the genome of Mesorhizobium tamadayense DSM 28320.</title>
        <authorList>
            <person name="Gao J."/>
        </authorList>
    </citation>
    <scope>NUCLEOTIDE SEQUENCE [LARGE SCALE GENOMIC DNA]</scope>
    <source>
        <strain evidence="2 3">DSM 28320</strain>
    </source>
</reference>
<organism evidence="2 3">
    <name type="scientific">Mesorhizobium tamadayense</name>
    <dbReference type="NCBI Taxonomy" id="425306"/>
    <lineage>
        <taxon>Bacteria</taxon>
        <taxon>Pseudomonadati</taxon>
        <taxon>Pseudomonadota</taxon>
        <taxon>Alphaproteobacteria</taxon>
        <taxon>Hyphomicrobiales</taxon>
        <taxon>Phyllobacteriaceae</taxon>
        <taxon>Mesorhizobium</taxon>
    </lineage>
</organism>
<evidence type="ECO:0000313" key="2">
    <source>
        <dbReference type="EMBL" id="RRH95146.1"/>
    </source>
</evidence>
<sequence>MTHSTAVLFAQVGNWLLARTKETGAPETPREEPKSPAPVQLDAERDRLPPRDESFYWAWQYWAQ</sequence>
<accession>A0A3P3FA41</accession>
<protein>
    <submittedName>
        <fullName evidence="2">Uncharacterized protein</fullName>
    </submittedName>
</protein>
<dbReference type="RefSeq" id="WP_125003834.1">
    <property type="nucleotide sequence ID" value="NZ_RQXT01000038.1"/>
</dbReference>
<dbReference type="EMBL" id="RQXT01000038">
    <property type="protein sequence ID" value="RRH95146.1"/>
    <property type="molecule type" value="Genomic_DNA"/>
</dbReference>
<feature type="compositionally biased region" description="Basic and acidic residues" evidence="1">
    <location>
        <begin position="20"/>
        <end position="34"/>
    </location>
</feature>
<feature type="region of interest" description="Disordered" evidence="1">
    <location>
        <begin position="20"/>
        <end position="47"/>
    </location>
</feature>
<gene>
    <name evidence="2" type="ORF">EH240_25645</name>
</gene>
<dbReference type="AlphaFoldDB" id="A0A3P3FA41"/>
<name>A0A3P3FA41_9HYPH</name>